<proteinExistence type="inferred from homology"/>
<protein>
    <recommendedName>
        <fullName evidence="4">MMS19 nucleotide excision repair protein</fullName>
    </recommendedName>
</protein>
<dbReference type="InterPro" id="IPR016024">
    <property type="entry name" value="ARM-type_fold"/>
</dbReference>
<dbReference type="PANTHER" id="PTHR12891:SF0">
    <property type="entry name" value="MMS19 NUCLEOTIDE EXCISION REPAIR PROTEIN HOMOLOG"/>
    <property type="match status" value="1"/>
</dbReference>
<comment type="similarity">
    <text evidence="4">Belongs to the MET18/MMS19 family.</text>
</comment>
<dbReference type="EMBL" id="JAZAVK010000242">
    <property type="protein sequence ID" value="KAK7415410.1"/>
    <property type="molecule type" value="Genomic_DNA"/>
</dbReference>
<evidence type="ECO:0000259" key="5">
    <source>
        <dbReference type="Pfam" id="PF12460"/>
    </source>
</evidence>
<dbReference type="InterPro" id="IPR029240">
    <property type="entry name" value="MMS19_N"/>
</dbReference>
<evidence type="ECO:0000256" key="4">
    <source>
        <dbReference type="RuleBase" id="RU367072"/>
    </source>
</evidence>
<keyword evidence="4" id="KW-0227">DNA damage</keyword>
<evidence type="ECO:0000259" key="6">
    <source>
        <dbReference type="Pfam" id="PF14500"/>
    </source>
</evidence>
<evidence type="ECO:0000256" key="1">
    <source>
        <dbReference type="ARBA" id="ARBA00004123"/>
    </source>
</evidence>
<evidence type="ECO:0000256" key="3">
    <source>
        <dbReference type="ARBA" id="ARBA00023242"/>
    </source>
</evidence>
<dbReference type="Pfam" id="PF12460">
    <property type="entry name" value="MMS19_C"/>
    <property type="match status" value="1"/>
</dbReference>
<evidence type="ECO:0000313" key="7">
    <source>
        <dbReference type="EMBL" id="KAK7415410.1"/>
    </source>
</evidence>
<feature type="domain" description="MMS19 N-terminal" evidence="6">
    <location>
        <begin position="69"/>
        <end position="326"/>
    </location>
</feature>
<reference evidence="7 8" key="1">
    <citation type="journal article" date="2025" name="Microbiol. Resour. Announc.">
        <title>Draft genome sequences for Neonectria magnoliae and Neonectria punicea, canker pathogens of Liriodendron tulipifera and Acer saccharum in West Virginia.</title>
        <authorList>
            <person name="Petronek H.M."/>
            <person name="Kasson M.T."/>
            <person name="Metheny A.M."/>
            <person name="Stauder C.M."/>
            <person name="Lovett B."/>
            <person name="Lynch S.C."/>
            <person name="Garnas J.R."/>
            <person name="Kasson L.R."/>
            <person name="Stajich J.E."/>
        </authorList>
    </citation>
    <scope>NUCLEOTIDE SEQUENCE [LARGE SCALE GENOMIC DNA]</scope>
    <source>
        <strain evidence="7 8">NRRL 64651</strain>
    </source>
</reference>
<keyword evidence="2" id="KW-0677">Repeat</keyword>
<gene>
    <name evidence="7" type="ORF">QQZ08_012351</name>
</gene>
<accession>A0ABR1H2U3</accession>
<sequence>MADFRQLALEFVLAGDEGRKMTIAQNAAKEIQTGAPNLNPVARWVEAVQAWMPGSATEAEDGDSTPDWTGRAKALEFLSRTLDFLNNDVLKPSQVKLLVSFFGAMFEVDHKAGILPSASALARIVAMKSFQKQSGNDIIQKVCALKDDFPRQVSKTRLTIYELIRHLMTTPEVSSDLQHKHGSSAGFMVDLLQLCRSERDPECLMVWFDILRVFLIEYSPSKEVLDEVYGTFKLYFPIALPRASQTGITPEALKLQLRKCFSATHLLSDQTFPFLLGKLDQGDGVIVNVKVDILKTIQACLDEYSNPEQSINPYTNQIWGSLKYEVRNGEIEDTIWGTLEVLKSLTTRLKGDNLRDYTLAVTRDCVTDLASTTYTSSSGRLLVSVLSAKPSAFVLMAAPAITHIKENLRHPQSPVHSQDLLKILYVILETRILLSDTEMSGEDREDFAAIDSFFKPLYNEIYKDIVEKGLKSDVSYDDIKIVSYAVQGAGALVCQRPAKSFNPSSESGGVTSESGGVTSERLLPEAACSEICESLFAIILRSGSENSPAEGFDDLVSETTKALQRATRSYTGGFKPLVDQAMSIIRSSWQTQNNNEGPQMIMDLGAHLAFVGCSELPETASNGLDQFLYYVQSLLSELFAALDAKATPDIWCSLVATIQSTVRYFNDACLAKNLDKELSFESESWLLRIQEKYPQLAQLGGDQTEFSGESQLPVPQSASVAEIRNEFLLVSLFIARQLYRRATKTVELHSTSSKRALSLSEDFSGTDQASENQYLHLISALAGFVVHEMSEAQQTALQANKFAIGLFREDFIDIPPGLPEENKASGYEQSIVENGSSWGWLVRESLNVLSFTVLEALRPSSIERLFEVGVAQELIISGSSSTAKSDGHFTRPVTLSILTTLANKYKIETLQGLITTLEKLSIELVKNSFDGDDQSHRLEQFKSTYALAAGMMRRYIGKEAKGLLHLFKEAPKDVRIGHQFGRQLEMIVAPQQPLMKENYAIVKPLWMQKVYFELVSPMLQVAVGADPEVRDQLIKTNFSIGVLLMAKHMSFPIYEADADKILRISIAVTQNIGVGADAKAALDVLKNILVEAPEKGKDHLRSIIKICVSVFSNKPTSTRKPSWLPEDYVPAASDAETQAGCGKLALEITGGLPRIFDSQHLLPHASQVERQLTLACGHRVRDLRKTARIARAAWADLK</sequence>
<dbReference type="SUPFAM" id="SSF48371">
    <property type="entry name" value="ARM repeat"/>
    <property type="match status" value="1"/>
</dbReference>
<dbReference type="InterPro" id="IPR039920">
    <property type="entry name" value="MMS19"/>
</dbReference>
<keyword evidence="4" id="KW-0234">DNA repair</keyword>
<dbReference type="PANTHER" id="PTHR12891">
    <property type="entry name" value="DNA REPAIR/TRANSCRIPTION PROTEIN MET18/MMS19"/>
    <property type="match status" value="1"/>
</dbReference>
<dbReference type="InterPro" id="IPR024687">
    <property type="entry name" value="MMS19_C"/>
</dbReference>
<feature type="domain" description="MMS19 C-terminal" evidence="5">
    <location>
        <begin position="768"/>
        <end position="1114"/>
    </location>
</feature>
<keyword evidence="3 4" id="KW-0539">Nucleus</keyword>
<name>A0ABR1H2U3_9HYPO</name>
<dbReference type="Pfam" id="PF14500">
    <property type="entry name" value="MMS19_N"/>
    <property type="match status" value="1"/>
</dbReference>
<dbReference type="Proteomes" id="UP001498421">
    <property type="component" value="Unassembled WGS sequence"/>
</dbReference>
<evidence type="ECO:0000256" key="2">
    <source>
        <dbReference type="ARBA" id="ARBA00022737"/>
    </source>
</evidence>
<comment type="subcellular location">
    <subcellularLocation>
        <location evidence="1 4">Nucleus</location>
    </subcellularLocation>
</comment>
<organism evidence="7 8">
    <name type="scientific">Neonectria magnoliae</name>
    <dbReference type="NCBI Taxonomy" id="2732573"/>
    <lineage>
        <taxon>Eukaryota</taxon>
        <taxon>Fungi</taxon>
        <taxon>Dikarya</taxon>
        <taxon>Ascomycota</taxon>
        <taxon>Pezizomycotina</taxon>
        <taxon>Sordariomycetes</taxon>
        <taxon>Hypocreomycetidae</taxon>
        <taxon>Hypocreales</taxon>
        <taxon>Nectriaceae</taxon>
        <taxon>Neonectria</taxon>
    </lineage>
</organism>
<keyword evidence="8" id="KW-1185">Reference proteome</keyword>
<comment type="caution">
    <text evidence="7">The sequence shown here is derived from an EMBL/GenBank/DDBJ whole genome shotgun (WGS) entry which is preliminary data.</text>
</comment>
<comment type="function">
    <text evidence="4">Key component of the cytosolic iron-sulfur protein assembly (CIA) complex, a multiprotein complex that mediates the incorporation of iron-sulfur cluster into apoproteins specifically involved in DNA metabolism and genomic integrity. In the CIA complex, MMS19 acts as an adapter between early-acting CIA components and a subset of cellular target iron-sulfur proteins.</text>
</comment>
<evidence type="ECO:0000313" key="8">
    <source>
        <dbReference type="Proteomes" id="UP001498421"/>
    </source>
</evidence>